<comment type="caution">
    <text evidence="2">The sequence shown here is derived from an EMBL/GenBank/DDBJ whole genome shotgun (WGS) entry which is preliminary data.</text>
</comment>
<dbReference type="InterPro" id="IPR012654">
    <property type="entry name" value="CHP02391"/>
</dbReference>
<organism evidence="2 3">
    <name type="scientific">Arthrobacter glacialis</name>
    <dbReference type="NCBI Taxonomy" id="1664"/>
    <lineage>
        <taxon>Bacteria</taxon>
        <taxon>Bacillati</taxon>
        <taxon>Actinomycetota</taxon>
        <taxon>Actinomycetes</taxon>
        <taxon>Micrococcales</taxon>
        <taxon>Micrococcaceae</taxon>
        <taxon>Arthrobacter</taxon>
    </lineage>
</organism>
<dbReference type="RefSeq" id="WP_103467187.1">
    <property type="nucleotide sequence ID" value="NZ_PPXC01000018.1"/>
</dbReference>
<accession>A0A2S3ZT41</accession>
<dbReference type="EMBL" id="PPXC01000018">
    <property type="protein sequence ID" value="POH72027.1"/>
    <property type="molecule type" value="Genomic_DNA"/>
</dbReference>
<dbReference type="GO" id="GO:0004519">
    <property type="term" value="F:endonuclease activity"/>
    <property type="evidence" value="ECO:0007669"/>
    <property type="project" value="UniProtKB-KW"/>
</dbReference>
<keyword evidence="2" id="KW-0378">Hydrolase</keyword>
<protein>
    <submittedName>
        <fullName evidence="2">Restriction endonuclease</fullName>
    </submittedName>
</protein>
<dbReference type="Pfam" id="PF09509">
    <property type="entry name" value="Hypoth_Ymh"/>
    <property type="match status" value="1"/>
</dbReference>
<keyword evidence="2" id="KW-0255">Endonuclease</keyword>
<proteinExistence type="predicted"/>
<evidence type="ECO:0000259" key="1">
    <source>
        <dbReference type="Pfam" id="PF09509"/>
    </source>
</evidence>
<keyword evidence="3" id="KW-1185">Reference proteome</keyword>
<dbReference type="AlphaFoldDB" id="A0A2S3ZT41"/>
<sequence length="248" mass="27994">MRDSFQLIPSDDEALRLIGEFIHLTDQVGVDTAPGITFFGTTMRGDAGQISQAAYKVERILDLLFPRWRFDVESRDKSYKFTRKKAEHARVEIEEGALLRLRNEREGLDAEIVPAGLHPWVWNAASGLWSQGFYMHAILEAAKQIVTECQRKLVRFDLSEADLFAQAFSLAEPKEGSPRLRLMEDNGGDTYKNVHKGAIALAQGLFWGIRNPGSHHTEQPIDKQVALEQLAAFSVFARWVDQAEVVRA</sequence>
<gene>
    <name evidence="2" type="ORF">CVS27_17740</name>
</gene>
<evidence type="ECO:0000313" key="3">
    <source>
        <dbReference type="Proteomes" id="UP000237061"/>
    </source>
</evidence>
<evidence type="ECO:0000313" key="2">
    <source>
        <dbReference type="EMBL" id="POH72027.1"/>
    </source>
</evidence>
<reference evidence="2 3" key="1">
    <citation type="submission" date="2018-01" db="EMBL/GenBank/DDBJ databases">
        <title>Arthrobacter sp. nov., from glaciers in China.</title>
        <authorList>
            <person name="Liu Q."/>
            <person name="Xin Y.-H."/>
        </authorList>
    </citation>
    <scope>NUCLEOTIDE SEQUENCE [LARGE SCALE GENOMIC DNA]</scope>
    <source>
        <strain evidence="2 3">HLT2-12-2</strain>
    </source>
</reference>
<name>A0A2S3ZT41_ARTGL</name>
<dbReference type="Proteomes" id="UP000237061">
    <property type="component" value="Unassembled WGS sequence"/>
</dbReference>
<feature type="domain" description="Conserved hypothetical protein CHP02391" evidence="1">
    <location>
        <begin position="116"/>
        <end position="240"/>
    </location>
</feature>
<keyword evidence="2" id="KW-0540">Nuclease</keyword>